<gene>
    <name evidence="1" type="ORF">ESZ91_02185</name>
</gene>
<organism evidence="1 2">
    <name type="scientific">Candidatus Borkfalkia ceftriaxoniphila</name>
    <dbReference type="NCBI Taxonomy" id="2508949"/>
    <lineage>
        <taxon>Bacteria</taxon>
        <taxon>Bacillati</taxon>
        <taxon>Bacillota</taxon>
        <taxon>Clostridia</taxon>
        <taxon>Christensenellales</taxon>
        <taxon>Christensenellaceae</taxon>
        <taxon>Candidatus Borkfalkia</taxon>
    </lineage>
</organism>
<keyword evidence="2" id="KW-1185">Reference proteome</keyword>
<sequence>MEKWFWIELIGFDNQKSDFATGEFLSRLPQKPDGVSLLISSVDFVNLHDAKTFRERELSPMCCSYEAHPCNEERARQKWTGKQLKGLVHTLRSYGVRVFLSFFNLFCYPDDEGNEVVEPFCAAHPELWEHRRDGSLNRSLHMLKRFPDGRYYQDFLAKKLVEVLCDYGFDGVQLADGISSARLTVQNGDYSDDMIGQYLYKGDLPENILRAGEKERADFIFRERLSEWLAFLSERWGEFYNVILRAVKGAGKAVFFNSCWTREPFEAYYRYGLDYRKIDLSQSDGCMVEEVSACMSVYGEADQGGFANSLADRAKWHYEFWAMQLLLKKCMPDLPLFDLSSLKDTNEQWDVLRDAPTEYARAVYRNSSLAIWNRGAFVPTLSGAFFCLSDGIGREEWDKIFTLWKRAELGEGFAPLGCLCVCETAALEKELGYFLKTRNYPAHKMLSELLFYGAPIAGAAQPREARSFGGPLLLLYPEFYSDTDRNALLFRTDAPVFTLGGALIEGREADFIYRHRGERGESVFAAYNTGRKKQGTLFAPAKKAVSPDFSEERQGALWTKMLSFARYDDRFFRRVCQTLVAACKLPYAASEKSRVTVAIVKTEEGNYRVYADNRAYFYALPRIECRRQIVSARSVTKYGGFRIPVRGSQMTLRIPNRGMEVVETEFS</sequence>
<name>A0A4Q2K978_9FIRM</name>
<proteinExistence type="predicted"/>
<accession>A0A4Q2K978</accession>
<dbReference type="OrthoDB" id="2484405at2"/>
<comment type="caution">
    <text evidence="1">The sequence shown here is derived from an EMBL/GenBank/DDBJ whole genome shotgun (WGS) entry which is preliminary data.</text>
</comment>
<dbReference type="RefSeq" id="WP_129223678.1">
    <property type="nucleotide sequence ID" value="NZ_SDOZ01000002.1"/>
</dbReference>
<evidence type="ECO:0000313" key="1">
    <source>
        <dbReference type="EMBL" id="RXZ61214.1"/>
    </source>
</evidence>
<dbReference type="EMBL" id="SDOZ01000002">
    <property type="protein sequence ID" value="RXZ61214.1"/>
    <property type="molecule type" value="Genomic_DNA"/>
</dbReference>
<dbReference type="Proteomes" id="UP000291269">
    <property type="component" value="Unassembled WGS sequence"/>
</dbReference>
<evidence type="ECO:0000313" key="2">
    <source>
        <dbReference type="Proteomes" id="UP000291269"/>
    </source>
</evidence>
<protein>
    <submittedName>
        <fullName evidence="1">Uncharacterized protein</fullName>
    </submittedName>
</protein>
<dbReference type="AlphaFoldDB" id="A0A4Q2K978"/>
<reference evidence="1 2" key="1">
    <citation type="journal article" date="2019" name="Gut">
        <title>Antibiotics-induced monodominance of a novel gut bacterial order.</title>
        <authorList>
            <person name="Hildebrand F."/>
            <person name="Moitinho-Silva L."/>
            <person name="Blasche S."/>
            <person name="Jahn M.T."/>
            <person name="Gossmann T.I."/>
            <person name="Heuerta-Cepas J."/>
            <person name="Hercog R."/>
            <person name="Luetge M."/>
            <person name="Bahram M."/>
            <person name="Pryszlak A."/>
            <person name="Alves R.J."/>
            <person name="Waszak S.M."/>
            <person name="Zhu A."/>
            <person name="Ye L."/>
            <person name="Costea P.I."/>
            <person name="Aalvink S."/>
            <person name="Belzer C."/>
            <person name="Forslund S.K."/>
            <person name="Sunagawa S."/>
            <person name="Hentschel U."/>
            <person name="Merten C."/>
            <person name="Patil K.R."/>
            <person name="Benes V."/>
            <person name="Bork P."/>
        </authorList>
    </citation>
    <scope>NUCLEOTIDE SEQUENCE [LARGE SCALE GENOMIC DNA]</scope>
    <source>
        <strain evidence="1 2">HDS1380</strain>
    </source>
</reference>